<dbReference type="OrthoDB" id="9769319at2"/>
<dbReference type="Proteomes" id="UP000284021">
    <property type="component" value="Unassembled WGS sequence"/>
</dbReference>
<keyword evidence="1" id="KW-0732">Signal</keyword>
<evidence type="ECO:0000313" key="3">
    <source>
        <dbReference type="Proteomes" id="UP000284021"/>
    </source>
</evidence>
<protein>
    <submittedName>
        <fullName evidence="2">Extracellular solute-binding protein</fullName>
    </submittedName>
</protein>
<gene>
    <name evidence="2" type="ORF">D3879_10385</name>
</gene>
<organism evidence="2 3">
    <name type="scientific">Pseudomonas cavernicola</name>
    <dbReference type="NCBI Taxonomy" id="2320866"/>
    <lineage>
        <taxon>Bacteria</taxon>
        <taxon>Pseudomonadati</taxon>
        <taxon>Pseudomonadota</taxon>
        <taxon>Gammaproteobacteria</taxon>
        <taxon>Pseudomonadales</taxon>
        <taxon>Pseudomonadaceae</taxon>
        <taxon>Pseudomonas</taxon>
    </lineage>
</organism>
<dbReference type="RefSeq" id="WP_119954166.1">
    <property type="nucleotide sequence ID" value="NZ_QYUR01000002.1"/>
</dbReference>
<sequence>MNNERYIEDLSSGRLCVAMAWVGHALTAAKANPSLHYYIPQEGALVFIDSLAIPANAPHPELAYRFIDYLMQPKNSVSNSLATQFYSPLSSKSPEMVQLAREQPMLVPNQAERRRLYFLEKLSAEQKQAVDSIWRGVKQARGLPPPP</sequence>
<dbReference type="Gene3D" id="3.40.190.10">
    <property type="entry name" value="Periplasmic binding protein-like II"/>
    <property type="match status" value="2"/>
</dbReference>
<evidence type="ECO:0000313" key="2">
    <source>
        <dbReference type="EMBL" id="RJG13612.1"/>
    </source>
</evidence>
<comment type="caution">
    <text evidence="2">The sequence shown here is derived from an EMBL/GenBank/DDBJ whole genome shotgun (WGS) entry which is preliminary data.</text>
</comment>
<proteinExistence type="predicted"/>
<accession>A0A418XMB1</accession>
<dbReference type="EMBL" id="QYUR01000002">
    <property type="protein sequence ID" value="RJG13612.1"/>
    <property type="molecule type" value="Genomic_DNA"/>
</dbReference>
<dbReference type="PANTHER" id="PTHR30222:SF18">
    <property type="entry name" value="BIFUNCTIONAL POLYHYDROXYBUTYRATE SYNTHASE _ ABC TRANSPORTER PERIPLASMIC BINDING PROTEIN-RELATED"/>
    <property type="match status" value="1"/>
</dbReference>
<evidence type="ECO:0000256" key="1">
    <source>
        <dbReference type="ARBA" id="ARBA00022729"/>
    </source>
</evidence>
<dbReference type="Pfam" id="PF13343">
    <property type="entry name" value="SBP_bac_6"/>
    <property type="match status" value="1"/>
</dbReference>
<name>A0A418XMB1_9PSED</name>
<dbReference type="PANTHER" id="PTHR30222">
    <property type="entry name" value="SPERMIDINE/PUTRESCINE-BINDING PERIPLASMIC PROTEIN"/>
    <property type="match status" value="1"/>
</dbReference>
<reference evidence="2 3" key="1">
    <citation type="submission" date="2018-09" db="EMBL/GenBank/DDBJ databases">
        <authorList>
            <person name="Zhu H."/>
        </authorList>
    </citation>
    <scope>NUCLEOTIDE SEQUENCE [LARGE SCALE GENOMIC DNA]</scope>
    <source>
        <strain evidence="2 3">K1S02-6</strain>
    </source>
</reference>
<dbReference type="AlphaFoldDB" id="A0A418XMB1"/>
<keyword evidence="3" id="KW-1185">Reference proteome</keyword>
<dbReference type="SUPFAM" id="SSF53850">
    <property type="entry name" value="Periplasmic binding protein-like II"/>
    <property type="match status" value="1"/>
</dbReference>